<name>A0A5N5LPK3_9ROSI</name>
<comment type="caution">
    <text evidence="1">The sequence shown here is derived from an EMBL/GenBank/DDBJ whole genome shotgun (WGS) entry which is preliminary data.</text>
</comment>
<evidence type="ECO:0000313" key="1">
    <source>
        <dbReference type="EMBL" id="KAB5544590.1"/>
    </source>
</evidence>
<organism evidence="1 2">
    <name type="scientific">Salix brachista</name>
    <dbReference type="NCBI Taxonomy" id="2182728"/>
    <lineage>
        <taxon>Eukaryota</taxon>
        <taxon>Viridiplantae</taxon>
        <taxon>Streptophyta</taxon>
        <taxon>Embryophyta</taxon>
        <taxon>Tracheophyta</taxon>
        <taxon>Spermatophyta</taxon>
        <taxon>Magnoliopsida</taxon>
        <taxon>eudicotyledons</taxon>
        <taxon>Gunneridae</taxon>
        <taxon>Pentapetalae</taxon>
        <taxon>rosids</taxon>
        <taxon>fabids</taxon>
        <taxon>Malpighiales</taxon>
        <taxon>Salicaceae</taxon>
        <taxon>Saliceae</taxon>
        <taxon>Salix</taxon>
    </lineage>
</organism>
<dbReference type="EMBL" id="VDCV01000008">
    <property type="protein sequence ID" value="KAB5544590.1"/>
    <property type="molecule type" value="Genomic_DNA"/>
</dbReference>
<protein>
    <submittedName>
        <fullName evidence="1">Uncharacterized protein</fullName>
    </submittedName>
</protein>
<dbReference type="Proteomes" id="UP000326939">
    <property type="component" value="Chromosome 8"/>
</dbReference>
<dbReference type="Gene3D" id="3.90.180.10">
    <property type="entry name" value="Medium-chain alcohol dehydrogenases, catalytic domain"/>
    <property type="match status" value="1"/>
</dbReference>
<accession>A0A5N5LPK3</accession>
<reference evidence="2" key="1">
    <citation type="journal article" date="2019" name="Gigascience">
        <title>De novo genome assembly of the endangered Acer yangbiense, a plant species with extremely small populations endemic to Yunnan Province, China.</title>
        <authorList>
            <person name="Yang J."/>
            <person name="Wariss H.M."/>
            <person name="Tao L."/>
            <person name="Zhang R."/>
            <person name="Yun Q."/>
            <person name="Hollingsworth P."/>
            <person name="Dao Z."/>
            <person name="Luo G."/>
            <person name="Guo H."/>
            <person name="Ma Y."/>
            <person name="Sun W."/>
        </authorList>
    </citation>
    <scope>NUCLEOTIDE SEQUENCE [LARGE SCALE GENOMIC DNA]</scope>
    <source>
        <strain evidence="2">cv. br00</strain>
    </source>
</reference>
<keyword evidence="2" id="KW-1185">Reference proteome</keyword>
<evidence type="ECO:0000313" key="2">
    <source>
        <dbReference type="Proteomes" id="UP000326939"/>
    </source>
</evidence>
<gene>
    <name evidence="1" type="ORF">DKX38_012702</name>
</gene>
<dbReference type="AlphaFoldDB" id="A0A5N5LPK3"/>
<sequence length="69" mass="7136">MPGSNEHGNGPGADPYMAGILVCYRGTDAEGKLVYVEDIAEGLENASSSLIGVFHGRNMGKKVVLVVSG</sequence>
<proteinExistence type="predicted"/>